<organism evidence="2 3">
    <name type="scientific">Basidiobolus meristosporus CBS 931.73</name>
    <dbReference type="NCBI Taxonomy" id="1314790"/>
    <lineage>
        <taxon>Eukaryota</taxon>
        <taxon>Fungi</taxon>
        <taxon>Fungi incertae sedis</taxon>
        <taxon>Zoopagomycota</taxon>
        <taxon>Entomophthoromycotina</taxon>
        <taxon>Basidiobolomycetes</taxon>
        <taxon>Basidiobolales</taxon>
        <taxon>Basidiobolaceae</taxon>
        <taxon>Basidiobolus</taxon>
    </lineage>
</organism>
<gene>
    <name evidence="2" type="ORF">K493DRAFT_342631</name>
</gene>
<accession>A0A1Y1X2C4</accession>
<feature type="region of interest" description="Disordered" evidence="1">
    <location>
        <begin position="1"/>
        <end position="42"/>
    </location>
</feature>
<evidence type="ECO:0000256" key="1">
    <source>
        <dbReference type="SAM" id="MobiDB-lite"/>
    </source>
</evidence>
<evidence type="ECO:0000313" key="2">
    <source>
        <dbReference type="EMBL" id="ORX79951.1"/>
    </source>
</evidence>
<dbReference type="InParanoid" id="A0A1Y1X2C4"/>
<name>A0A1Y1X2C4_9FUNG</name>
<dbReference type="Proteomes" id="UP000193498">
    <property type="component" value="Unassembled WGS sequence"/>
</dbReference>
<sequence length="255" mass="28906">MVANMSTANLPPYNEFDEAPAYAEANQDSDDDSDSEILTGDAQLDRKFSDSKNGTIYTINRTSLLTNRFEISYAENNEKMYICQPRKTFALGGMILLDASDERPLCQTKREGIFALSFDLNYLGKSAFNHPENILVKRSHTVRGCYVFEWEGKIRLTWRHKSFFELRCRLQKIPPEASTSTGTNNVASSSTATKKQDPSERAYVAFFKHHALGPAQLRIVESMFDGLVNDKQSLYHTLILTAIYIRVLLQTKHAS</sequence>
<keyword evidence="3" id="KW-1185">Reference proteome</keyword>
<dbReference type="AlphaFoldDB" id="A0A1Y1X2C4"/>
<proteinExistence type="predicted"/>
<comment type="caution">
    <text evidence="2">The sequence shown here is derived from an EMBL/GenBank/DDBJ whole genome shotgun (WGS) entry which is preliminary data.</text>
</comment>
<protein>
    <submittedName>
        <fullName evidence="2">Uncharacterized protein</fullName>
    </submittedName>
</protein>
<evidence type="ECO:0000313" key="3">
    <source>
        <dbReference type="Proteomes" id="UP000193498"/>
    </source>
</evidence>
<dbReference type="EMBL" id="MCFE01000762">
    <property type="protein sequence ID" value="ORX79951.1"/>
    <property type="molecule type" value="Genomic_DNA"/>
</dbReference>
<reference evidence="2 3" key="1">
    <citation type="submission" date="2016-07" db="EMBL/GenBank/DDBJ databases">
        <title>Pervasive Adenine N6-methylation of Active Genes in Fungi.</title>
        <authorList>
            <consortium name="DOE Joint Genome Institute"/>
            <person name="Mondo S.J."/>
            <person name="Dannebaum R.O."/>
            <person name="Kuo R.C."/>
            <person name="Labutti K."/>
            <person name="Haridas S."/>
            <person name="Kuo A."/>
            <person name="Salamov A."/>
            <person name="Ahrendt S.R."/>
            <person name="Lipzen A."/>
            <person name="Sullivan W."/>
            <person name="Andreopoulos W.B."/>
            <person name="Clum A."/>
            <person name="Lindquist E."/>
            <person name="Daum C."/>
            <person name="Ramamoorthy G.K."/>
            <person name="Gryganskyi A."/>
            <person name="Culley D."/>
            <person name="Magnuson J.K."/>
            <person name="James T.Y."/>
            <person name="O'Malley M.A."/>
            <person name="Stajich J.E."/>
            <person name="Spatafora J.W."/>
            <person name="Visel A."/>
            <person name="Grigoriev I.V."/>
        </authorList>
    </citation>
    <scope>NUCLEOTIDE SEQUENCE [LARGE SCALE GENOMIC DNA]</scope>
    <source>
        <strain evidence="2 3">CBS 931.73</strain>
    </source>
</reference>